<evidence type="ECO:0008006" key="3">
    <source>
        <dbReference type="Google" id="ProtNLM"/>
    </source>
</evidence>
<sequence>MKLLRRLVLALLFLALIGGLALGLLAWRAGEWLRGAAEDALQARLLPQVTLAEPVEWRVWPLGQVRLRGLVLRGPDGTPLAAVDEIAAGFAFGELLADRPRITTLDVRGLHLKVDIDGQGRPSPLDWLLPAAPQETAGAPPAPVIGRLTLADTEVLLDYPARDLRLRALLPQLAAGPVAMGEVGRLRLTARIELTGPLAGELAVDGETGYRLDAQGIRLDALTAGLSGQLDGVWRLDEGRLEIAAARIAAGEGVQLESADFAAQADGPQGPLKLSARIDQAGMAVSRWQAAGRAAFAAPRIEIDAATAFHGEGDVLSGSEGDVLSGTLEGRLAGSALSGRWSWPLRADGVPDLQLAIDALDLDALRARLPSADTDGGTPRWEDWPLTAEVLVGRLRLGGMESRNARLSLRGPPVAR</sequence>
<dbReference type="Proteomes" id="UP000603602">
    <property type="component" value="Unassembled WGS sequence"/>
</dbReference>
<dbReference type="InterPro" id="IPR052894">
    <property type="entry name" value="AsmA-related"/>
</dbReference>
<keyword evidence="2" id="KW-1185">Reference proteome</keyword>
<comment type="caution">
    <text evidence="1">The sequence shown here is derived from an EMBL/GenBank/DDBJ whole genome shotgun (WGS) entry which is preliminary data.</text>
</comment>
<name>A0ABR9BCE6_9RHOO</name>
<dbReference type="PANTHER" id="PTHR30441">
    <property type="entry name" value="DUF748 DOMAIN-CONTAINING PROTEIN"/>
    <property type="match status" value="1"/>
</dbReference>
<organism evidence="1 2">
    <name type="scientific">Thauera sedimentorum</name>
    <dbReference type="NCBI Taxonomy" id="2767595"/>
    <lineage>
        <taxon>Bacteria</taxon>
        <taxon>Pseudomonadati</taxon>
        <taxon>Pseudomonadota</taxon>
        <taxon>Betaproteobacteria</taxon>
        <taxon>Rhodocyclales</taxon>
        <taxon>Zoogloeaceae</taxon>
        <taxon>Thauera</taxon>
    </lineage>
</organism>
<gene>
    <name evidence="1" type="ORF">IFO67_14050</name>
</gene>
<dbReference type="EMBL" id="JACYTO010000002">
    <property type="protein sequence ID" value="MBD8504014.1"/>
    <property type="molecule type" value="Genomic_DNA"/>
</dbReference>
<dbReference type="PANTHER" id="PTHR30441:SF4">
    <property type="entry name" value="PROTEIN ASMA"/>
    <property type="match status" value="1"/>
</dbReference>
<evidence type="ECO:0000313" key="2">
    <source>
        <dbReference type="Proteomes" id="UP000603602"/>
    </source>
</evidence>
<accession>A0ABR9BCE6</accession>
<reference evidence="2" key="1">
    <citation type="submission" date="2023-07" db="EMBL/GenBank/DDBJ databases">
        <title>Thauera sp. CAU 1555 isolated from sand of Yaerae Beach.</title>
        <authorList>
            <person name="Kim W."/>
        </authorList>
    </citation>
    <scope>NUCLEOTIDE SEQUENCE [LARGE SCALE GENOMIC DNA]</scope>
    <source>
        <strain evidence="2">CAU 1555</strain>
    </source>
</reference>
<evidence type="ECO:0000313" key="1">
    <source>
        <dbReference type="EMBL" id="MBD8504014.1"/>
    </source>
</evidence>
<proteinExistence type="predicted"/>
<dbReference type="RefSeq" id="WP_187718796.1">
    <property type="nucleotide sequence ID" value="NZ_JACTAH010000002.1"/>
</dbReference>
<protein>
    <recommendedName>
        <fullName evidence="3">AsmA family protein</fullName>
    </recommendedName>
</protein>